<evidence type="ECO:0000256" key="6">
    <source>
        <dbReference type="PIRSR" id="PIRSR001221-2"/>
    </source>
</evidence>
<keyword evidence="4" id="KW-0378">Hydrolase</keyword>
<keyword evidence="10" id="KW-1185">Reference proteome</keyword>
<dbReference type="SUPFAM" id="SSF75304">
    <property type="entry name" value="Amidase signature (AS) enzymes"/>
    <property type="match status" value="1"/>
</dbReference>
<dbReference type="VEuPathDB" id="FungiDB:Z518_07168"/>
<dbReference type="Gene3D" id="3.90.1300.10">
    <property type="entry name" value="Amidase signature (AS) domain"/>
    <property type="match status" value="1"/>
</dbReference>
<evidence type="ECO:0000313" key="10">
    <source>
        <dbReference type="Proteomes" id="UP000053617"/>
    </source>
</evidence>
<dbReference type="PANTHER" id="PTHR46072:SF11">
    <property type="entry name" value="AMIDASE-RELATED"/>
    <property type="match status" value="1"/>
</dbReference>
<evidence type="ECO:0000313" key="9">
    <source>
        <dbReference type="EMBL" id="KIX03615.1"/>
    </source>
</evidence>
<evidence type="ECO:0000256" key="4">
    <source>
        <dbReference type="ARBA" id="ARBA00022801"/>
    </source>
</evidence>
<dbReference type="STRING" id="1442369.A0A0D2J3Q9"/>
<feature type="active site" description="Charge relay system" evidence="5">
    <location>
        <position position="143"/>
    </location>
</feature>
<dbReference type="GO" id="GO:0004040">
    <property type="term" value="F:amidase activity"/>
    <property type="evidence" value="ECO:0007669"/>
    <property type="project" value="UniProtKB-EC"/>
</dbReference>
<dbReference type="Pfam" id="PF01425">
    <property type="entry name" value="Amidase"/>
    <property type="match status" value="1"/>
</dbReference>
<feature type="binding site" evidence="6">
    <location>
        <position position="192"/>
    </location>
    <ligand>
        <name>substrate</name>
    </ligand>
</feature>
<feature type="domain" description="Amidase" evidence="8">
    <location>
        <begin position="87"/>
        <end position="533"/>
    </location>
</feature>
<dbReference type="HOGENOM" id="CLU_009600_9_2_1"/>
<dbReference type="Proteomes" id="UP000053617">
    <property type="component" value="Unassembled WGS sequence"/>
</dbReference>
<sequence length="545" mass="58700">MIAKESESTPESWQKIHAAKKAEQDARIPQEWKLKKDDFPPTNTVDLRPVAASCGILSERELLITGEKYDATSLAAALAAGTYTAVEVVTAFCKRAAIGQQLCNNLTEIMFQDAIEDAKRLDKSFQETGQTVGPLHGLPMTFKECFHVKGYDASNGYISRTFDPSTHTTPLIELVKSQGAVVIAKTNTPQTMLVAESHNNVFGQTKNPVVSHLTCGGSSGGEGSNMAFRGSALGIGTDVGGSIRIPSAANGVYGYKPSFGILPMIGYAASGWVGANTGVPAVCGPLAHSARDLTLLTRVVRDAKPWQFDPAIIPQVMENGAQSRKPVVGVIQKSGLTPHPPVRRAIKEAAEKLSAAGFEVKPFVPPDFDDIRKVTKELFTLDSLSYPKGQLEKAGEPVVPSVEKIGFWSIPRKSHEEAWALNAKKLAIQKQMLDRWQEAGIDIVLAPAGPHTAVLPGDWTNDMYTVAWNAVDYPAVIIPFTTADPKLDLKDADFAPMHELDQNVQALYDPGLMAGAPVALQLVGPRLGDEQLLKDVETIDAVLNC</sequence>
<dbReference type="InterPro" id="IPR036928">
    <property type="entry name" value="AS_sf"/>
</dbReference>
<evidence type="ECO:0000256" key="5">
    <source>
        <dbReference type="PIRSR" id="PIRSR001221-1"/>
    </source>
</evidence>
<evidence type="ECO:0000256" key="7">
    <source>
        <dbReference type="SAM" id="MobiDB-lite"/>
    </source>
</evidence>
<comment type="similarity">
    <text evidence="2">Belongs to the amidase family.</text>
</comment>
<dbReference type="GeneID" id="25295239"/>
<evidence type="ECO:0000256" key="2">
    <source>
        <dbReference type="ARBA" id="ARBA00009199"/>
    </source>
</evidence>
<evidence type="ECO:0000256" key="3">
    <source>
        <dbReference type="ARBA" id="ARBA00012922"/>
    </source>
</evidence>
<accession>A0A0D2J3Q9</accession>
<feature type="active site" description="Acyl-ester intermediate" evidence="5">
    <location>
        <position position="242"/>
    </location>
</feature>
<name>A0A0D2J3Q9_9EURO</name>
<dbReference type="InterPro" id="IPR023631">
    <property type="entry name" value="Amidase_dom"/>
</dbReference>
<dbReference type="AlphaFoldDB" id="A0A0D2J3Q9"/>
<dbReference type="RefSeq" id="XP_013270751.1">
    <property type="nucleotide sequence ID" value="XM_013415297.1"/>
</dbReference>
<proteinExistence type="inferred from homology"/>
<dbReference type="PANTHER" id="PTHR46072">
    <property type="entry name" value="AMIDASE-RELATED-RELATED"/>
    <property type="match status" value="1"/>
</dbReference>
<comment type="catalytic activity">
    <reaction evidence="1">
        <text>a monocarboxylic acid amide + H2O = a monocarboxylate + NH4(+)</text>
        <dbReference type="Rhea" id="RHEA:12020"/>
        <dbReference type="ChEBI" id="CHEBI:15377"/>
        <dbReference type="ChEBI" id="CHEBI:28938"/>
        <dbReference type="ChEBI" id="CHEBI:35757"/>
        <dbReference type="ChEBI" id="CHEBI:83628"/>
        <dbReference type="EC" id="3.5.1.4"/>
    </reaction>
</comment>
<reference evidence="9 10" key="1">
    <citation type="submission" date="2015-01" db="EMBL/GenBank/DDBJ databases">
        <title>The Genome Sequence of Rhinocladiella mackenzie CBS 650.93.</title>
        <authorList>
            <consortium name="The Broad Institute Genomics Platform"/>
            <person name="Cuomo C."/>
            <person name="de Hoog S."/>
            <person name="Gorbushina A."/>
            <person name="Stielow B."/>
            <person name="Teixiera M."/>
            <person name="Abouelleil A."/>
            <person name="Chapman S.B."/>
            <person name="Priest M."/>
            <person name="Young S.K."/>
            <person name="Wortman J."/>
            <person name="Nusbaum C."/>
            <person name="Birren B."/>
        </authorList>
    </citation>
    <scope>NUCLEOTIDE SEQUENCE [LARGE SCALE GENOMIC DNA]</scope>
    <source>
        <strain evidence="9 10">CBS 650.93</strain>
    </source>
</reference>
<dbReference type="InterPro" id="IPR020556">
    <property type="entry name" value="Amidase_CS"/>
</dbReference>
<feature type="binding site" evidence="6">
    <location>
        <begin position="239"/>
        <end position="242"/>
    </location>
    <ligand>
        <name>substrate</name>
    </ligand>
</feature>
<protein>
    <recommendedName>
        <fullName evidence="3">amidase</fullName>
        <ecNumber evidence="3">3.5.1.4</ecNumber>
    </recommendedName>
</protein>
<dbReference type="PROSITE" id="PS00571">
    <property type="entry name" value="AMIDASES"/>
    <property type="match status" value="1"/>
</dbReference>
<evidence type="ECO:0000256" key="1">
    <source>
        <dbReference type="ARBA" id="ARBA00001311"/>
    </source>
</evidence>
<dbReference type="EMBL" id="KN847479">
    <property type="protein sequence ID" value="KIX03615.1"/>
    <property type="molecule type" value="Genomic_DNA"/>
</dbReference>
<organism evidence="9 10">
    <name type="scientific">Rhinocladiella mackenziei CBS 650.93</name>
    <dbReference type="NCBI Taxonomy" id="1442369"/>
    <lineage>
        <taxon>Eukaryota</taxon>
        <taxon>Fungi</taxon>
        <taxon>Dikarya</taxon>
        <taxon>Ascomycota</taxon>
        <taxon>Pezizomycotina</taxon>
        <taxon>Eurotiomycetes</taxon>
        <taxon>Chaetothyriomycetidae</taxon>
        <taxon>Chaetothyriales</taxon>
        <taxon>Herpotrichiellaceae</taxon>
        <taxon>Rhinocladiella</taxon>
    </lineage>
</organism>
<dbReference type="OrthoDB" id="6428749at2759"/>
<gene>
    <name evidence="9" type="ORF">Z518_07168</name>
</gene>
<dbReference type="EC" id="3.5.1.4" evidence="3"/>
<dbReference type="PIRSF" id="PIRSF001221">
    <property type="entry name" value="Amidase_fungi"/>
    <property type="match status" value="1"/>
</dbReference>
<evidence type="ECO:0000259" key="8">
    <source>
        <dbReference type="Pfam" id="PF01425"/>
    </source>
</evidence>
<feature type="binding site" evidence="6">
    <location>
        <position position="218"/>
    </location>
    <ligand>
        <name>substrate</name>
    </ligand>
</feature>
<feature type="region of interest" description="Disordered" evidence="7">
    <location>
        <begin position="1"/>
        <end position="24"/>
    </location>
</feature>
<feature type="active site" description="Charge relay system" evidence="5">
    <location>
        <position position="218"/>
    </location>
</feature>